<evidence type="ECO:0000313" key="3">
    <source>
        <dbReference type="Proteomes" id="UP000254518"/>
    </source>
</evidence>
<sequence>MPYLLAKLKNVTITIAREFLEKDKPFHEKNNMFLENIWQNADDDNEVLFIFRIKDIVETKALIHKLHSEALATDANANLPEMTYLK</sequence>
<dbReference type="RefSeq" id="WP_114753329.1">
    <property type="nucleotide sequence ID" value="NZ_QQBA01000002.1"/>
</dbReference>
<evidence type="ECO:0000313" key="1">
    <source>
        <dbReference type="EMBL" id="RDI57556.1"/>
    </source>
</evidence>
<proteinExistence type="predicted"/>
<dbReference type="Proteomes" id="UP000321392">
    <property type="component" value="Unassembled WGS sequence"/>
</dbReference>
<gene>
    <name evidence="1" type="ORF">DFR66_102172</name>
    <name evidence="2" type="ORF">IQ02_00545</name>
</gene>
<dbReference type="AlphaFoldDB" id="A0A562Q1W8"/>
<name>A0A562Q1W8_9FLAO</name>
<organism evidence="2 4">
    <name type="scientific">Flavobacterium glaciei</name>
    <dbReference type="NCBI Taxonomy" id="386300"/>
    <lineage>
        <taxon>Bacteria</taxon>
        <taxon>Pseudomonadati</taxon>
        <taxon>Bacteroidota</taxon>
        <taxon>Flavobacteriia</taxon>
        <taxon>Flavobacteriales</taxon>
        <taxon>Flavobacteriaceae</taxon>
        <taxon>Flavobacterium</taxon>
    </lineage>
</organism>
<reference evidence="2" key="3">
    <citation type="submission" date="2019-07" db="EMBL/GenBank/DDBJ databases">
        <authorList>
            <person name="Whitman W."/>
            <person name="Huntemann M."/>
            <person name="Clum A."/>
            <person name="Pillay M."/>
            <person name="Palaniappan K."/>
            <person name="Varghese N."/>
            <person name="Mikhailova N."/>
            <person name="Stamatis D."/>
            <person name="Reddy T."/>
            <person name="Daum C."/>
            <person name="Shapiro N."/>
            <person name="Ivanova N."/>
            <person name="Kyrpides N."/>
            <person name="Woyke T."/>
        </authorList>
    </citation>
    <scope>NUCLEOTIDE SEQUENCE</scope>
    <source>
        <strain evidence="2">CGMCC 1.5380</strain>
    </source>
</reference>
<dbReference type="EMBL" id="VLKX01000002">
    <property type="protein sequence ID" value="TWI50643.1"/>
    <property type="molecule type" value="Genomic_DNA"/>
</dbReference>
<dbReference type="Proteomes" id="UP000254518">
    <property type="component" value="Unassembled WGS sequence"/>
</dbReference>
<comment type="caution">
    <text evidence="2">The sequence shown here is derived from an EMBL/GenBank/DDBJ whole genome shotgun (WGS) entry which is preliminary data.</text>
</comment>
<accession>A0A562Q1W8</accession>
<reference evidence="1 3" key="2">
    <citation type="submission" date="2018-07" db="EMBL/GenBank/DDBJ databases">
        <title>Genomic Encyclopedia of Type Strains, Phase IV (KMG-IV): sequencing the most valuable type-strain genomes for metagenomic binning, comparative biology and taxonomic classification.</title>
        <authorList>
            <person name="Goeker M."/>
        </authorList>
    </citation>
    <scope>NUCLEOTIDE SEQUENCE [LARGE SCALE GENOMIC DNA]</scope>
    <source>
        <strain evidence="1 3">DSM 19728</strain>
    </source>
</reference>
<reference evidence="2 4" key="1">
    <citation type="journal article" date="2015" name="Stand. Genomic Sci.">
        <title>Genomic Encyclopedia of Bacterial and Archaeal Type Strains, Phase III: the genomes of soil and plant-associated and newly described type strains.</title>
        <authorList>
            <person name="Whitman W.B."/>
            <person name="Woyke T."/>
            <person name="Klenk H.P."/>
            <person name="Zhou Y."/>
            <person name="Lilburn T.G."/>
            <person name="Beck B.J."/>
            <person name="De Vos P."/>
            <person name="Vandamme P."/>
            <person name="Eisen J.A."/>
            <person name="Garrity G."/>
            <person name="Hugenholtz P."/>
            <person name="Kyrpides N.C."/>
        </authorList>
    </citation>
    <scope>NUCLEOTIDE SEQUENCE [LARGE SCALE GENOMIC DNA]</scope>
    <source>
        <strain evidence="2 4">CGMCC 1.5380</strain>
    </source>
</reference>
<keyword evidence="3" id="KW-1185">Reference proteome</keyword>
<protein>
    <submittedName>
        <fullName evidence="2">Uncharacterized protein</fullName>
    </submittedName>
</protein>
<dbReference type="OrthoDB" id="1362937at2"/>
<dbReference type="EMBL" id="QQBA01000002">
    <property type="protein sequence ID" value="RDI57556.1"/>
    <property type="molecule type" value="Genomic_DNA"/>
</dbReference>
<evidence type="ECO:0000313" key="4">
    <source>
        <dbReference type="Proteomes" id="UP000321392"/>
    </source>
</evidence>
<evidence type="ECO:0000313" key="2">
    <source>
        <dbReference type="EMBL" id="TWI50643.1"/>
    </source>
</evidence>